<feature type="transmembrane region" description="Helical" evidence="1">
    <location>
        <begin position="70"/>
        <end position="89"/>
    </location>
</feature>
<reference evidence="2 3" key="1">
    <citation type="submission" date="2015-08" db="EMBL/GenBank/DDBJ databases">
        <title>Genome sequence of Streptococcus phocae subsp. phocae ATCC 51973T isolated from liver specimen obtained from seal.</title>
        <authorList>
            <person name="Avendano-Herrera R."/>
        </authorList>
    </citation>
    <scope>NUCLEOTIDE SEQUENCE [LARGE SCALE GENOMIC DNA]</scope>
    <source>
        <strain evidence="2 3">ATCC 51973</strain>
    </source>
</reference>
<keyword evidence="1" id="KW-0472">Membrane</keyword>
<dbReference type="STRING" id="119224.AKK44_03030"/>
<protein>
    <submittedName>
        <fullName evidence="2">Uncharacterized protein</fullName>
    </submittedName>
</protein>
<evidence type="ECO:0000313" key="2">
    <source>
        <dbReference type="EMBL" id="KPJ22641.1"/>
    </source>
</evidence>
<comment type="caution">
    <text evidence="2">The sequence shown here is derived from an EMBL/GenBank/DDBJ whole genome shotgun (WGS) entry which is preliminary data.</text>
</comment>
<name>A0A0P6S294_9STRE</name>
<dbReference type="PATRIC" id="fig|119224.3.peg.126"/>
<evidence type="ECO:0000256" key="1">
    <source>
        <dbReference type="SAM" id="Phobius"/>
    </source>
</evidence>
<dbReference type="Proteomes" id="UP000049578">
    <property type="component" value="Unassembled WGS sequence"/>
</dbReference>
<evidence type="ECO:0000313" key="3">
    <source>
        <dbReference type="Proteomes" id="UP000049578"/>
    </source>
</evidence>
<dbReference type="RefSeq" id="WP_054278460.1">
    <property type="nucleotide sequence ID" value="NZ_LHQM01000010.1"/>
</dbReference>
<sequence length="121" mass="13930">MKLERKTRFSKIGAPVTVFIGDYQKVSLYNKENITVDLLEEETFLSIKHSRQAKKPVTNDQNLVITDNPLHLLLFWGGVTLIIVSQLLLSFDSQLLYFLTVFGFASILCSFFIPKFKWVTL</sequence>
<keyword evidence="3" id="KW-1185">Reference proteome</keyword>
<keyword evidence="1" id="KW-0812">Transmembrane</keyword>
<proteinExistence type="predicted"/>
<dbReference type="AlphaFoldDB" id="A0A0P6S294"/>
<dbReference type="EMBL" id="LHQM01000010">
    <property type="protein sequence ID" value="KPJ22641.1"/>
    <property type="molecule type" value="Genomic_DNA"/>
</dbReference>
<accession>A0A0P6S294</accession>
<organism evidence="2 3">
    <name type="scientific">Streptococcus phocae</name>
    <dbReference type="NCBI Taxonomy" id="119224"/>
    <lineage>
        <taxon>Bacteria</taxon>
        <taxon>Bacillati</taxon>
        <taxon>Bacillota</taxon>
        <taxon>Bacilli</taxon>
        <taxon>Lactobacillales</taxon>
        <taxon>Streptococcaceae</taxon>
        <taxon>Streptococcus</taxon>
    </lineage>
</organism>
<feature type="transmembrane region" description="Helical" evidence="1">
    <location>
        <begin position="95"/>
        <end position="113"/>
    </location>
</feature>
<gene>
    <name evidence="2" type="ORF">AKK44_03030</name>
</gene>
<keyword evidence="1" id="KW-1133">Transmembrane helix</keyword>